<dbReference type="PROSITE" id="PS51352">
    <property type="entry name" value="THIOREDOXIN_2"/>
    <property type="match status" value="1"/>
</dbReference>
<accession>A0A9X2F128</accession>
<dbReference type="GO" id="GO:0030313">
    <property type="term" value="C:cell envelope"/>
    <property type="evidence" value="ECO:0007669"/>
    <property type="project" value="UniProtKB-SubCell"/>
</dbReference>
<dbReference type="InterPro" id="IPR036249">
    <property type="entry name" value="Thioredoxin-like_sf"/>
</dbReference>
<dbReference type="InterPro" id="IPR050553">
    <property type="entry name" value="Thioredoxin_ResA/DsbE_sf"/>
</dbReference>
<evidence type="ECO:0000256" key="3">
    <source>
        <dbReference type="ARBA" id="ARBA00023157"/>
    </source>
</evidence>
<dbReference type="AlphaFoldDB" id="A0A9X2F128"/>
<evidence type="ECO:0000313" key="7">
    <source>
        <dbReference type="Proteomes" id="UP001155182"/>
    </source>
</evidence>
<dbReference type="PANTHER" id="PTHR42852">
    <property type="entry name" value="THIOL:DISULFIDE INTERCHANGE PROTEIN DSBE"/>
    <property type="match status" value="1"/>
</dbReference>
<comment type="subcellular location">
    <subcellularLocation>
        <location evidence="1">Cell envelope</location>
    </subcellularLocation>
</comment>
<dbReference type="EMBL" id="JAMWYS010000027">
    <property type="protein sequence ID" value="MCO4292692.1"/>
    <property type="molecule type" value="Genomic_DNA"/>
</dbReference>
<dbReference type="PANTHER" id="PTHR42852:SF6">
    <property type="entry name" value="THIOL:DISULFIDE INTERCHANGE PROTEIN DSBE"/>
    <property type="match status" value="1"/>
</dbReference>
<reference evidence="6" key="1">
    <citation type="submission" date="2022-06" db="EMBL/GenBank/DDBJ databases">
        <title>Solitalea sp. MAHUQ-68 isolated from rhizospheric soil.</title>
        <authorList>
            <person name="Huq M.A."/>
        </authorList>
    </citation>
    <scope>NUCLEOTIDE SEQUENCE</scope>
    <source>
        <strain evidence="6">MAHUQ-68</strain>
    </source>
</reference>
<dbReference type="CDD" id="cd02966">
    <property type="entry name" value="TlpA_like_family"/>
    <property type="match status" value="1"/>
</dbReference>
<evidence type="ECO:0000313" key="6">
    <source>
        <dbReference type="EMBL" id="MCO4292692.1"/>
    </source>
</evidence>
<dbReference type="RefSeq" id="WP_252587185.1">
    <property type="nucleotide sequence ID" value="NZ_JAMWYS010000027.1"/>
</dbReference>
<feature type="domain" description="Thioredoxin" evidence="5">
    <location>
        <begin position="239"/>
        <end position="386"/>
    </location>
</feature>
<evidence type="ECO:0000259" key="5">
    <source>
        <dbReference type="PROSITE" id="PS51352"/>
    </source>
</evidence>
<proteinExistence type="predicted"/>
<dbReference type="SUPFAM" id="SSF52833">
    <property type="entry name" value="Thioredoxin-like"/>
    <property type="match status" value="1"/>
</dbReference>
<dbReference type="GO" id="GO:0017004">
    <property type="term" value="P:cytochrome complex assembly"/>
    <property type="evidence" value="ECO:0007669"/>
    <property type="project" value="UniProtKB-KW"/>
</dbReference>
<comment type="caution">
    <text evidence="6">The sequence shown here is derived from an EMBL/GenBank/DDBJ whole genome shotgun (WGS) entry which is preliminary data.</text>
</comment>
<keyword evidence="3" id="KW-1015">Disulfide bond</keyword>
<dbReference type="InterPro" id="IPR012336">
    <property type="entry name" value="Thioredoxin-like_fold"/>
</dbReference>
<name>A0A9X2F128_9SPHI</name>
<dbReference type="InterPro" id="IPR013766">
    <property type="entry name" value="Thioredoxin_domain"/>
</dbReference>
<evidence type="ECO:0000256" key="2">
    <source>
        <dbReference type="ARBA" id="ARBA00022748"/>
    </source>
</evidence>
<gene>
    <name evidence="6" type="ORF">NF867_07450</name>
</gene>
<organism evidence="6 7">
    <name type="scientific">Solitalea agri</name>
    <dbReference type="NCBI Taxonomy" id="2953739"/>
    <lineage>
        <taxon>Bacteria</taxon>
        <taxon>Pseudomonadati</taxon>
        <taxon>Bacteroidota</taxon>
        <taxon>Sphingobacteriia</taxon>
        <taxon>Sphingobacteriales</taxon>
        <taxon>Sphingobacteriaceae</taxon>
        <taxon>Solitalea</taxon>
    </lineage>
</organism>
<sequence length="386" mass="45082">MLTRRFFYLISILLFSSIILSAQQKPLPFKVIGDINADSGIIELQMLADSCFYPQKINLRTNVVNKKFYFEGTIAYPQPVRLIYNSGEYVGDFCIIEPGSQSIKCDFTLHREIPPMNNRSMKEYFGAYTDAFKLITTKRNRLDEKWDSLSTVHKGNLPDSIKLNLESKLNNYYKENDTTLLRYVKAHPDSYVSLWKLAHLLSFGYEDIFDSIYDQFSDSIKNTYTGKVLAQKIKKASLLSIGKRFPGIMAINNKNEHLDTGFFNHKYTLVDFWYSHCGPCREQFNDLKIIYEKYKYNGFEIISISTDKQKDKQNWLEVIEKYSLPWPQYWDIDGQEANKLFIQAFPTNVLLDSTGRIIMKNIKPAELKKFLAIHSSPELFYDVKRF</sequence>
<dbReference type="Proteomes" id="UP001155182">
    <property type="component" value="Unassembled WGS sequence"/>
</dbReference>
<dbReference type="Gene3D" id="3.40.30.10">
    <property type="entry name" value="Glutaredoxin"/>
    <property type="match status" value="1"/>
</dbReference>
<evidence type="ECO:0000256" key="1">
    <source>
        <dbReference type="ARBA" id="ARBA00004196"/>
    </source>
</evidence>
<dbReference type="Pfam" id="PF13905">
    <property type="entry name" value="Thioredoxin_8"/>
    <property type="match status" value="1"/>
</dbReference>
<protein>
    <submittedName>
        <fullName evidence="6">TlpA family protein disulfide reductase</fullName>
    </submittedName>
</protein>
<keyword evidence="7" id="KW-1185">Reference proteome</keyword>
<evidence type="ECO:0000256" key="4">
    <source>
        <dbReference type="ARBA" id="ARBA00023284"/>
    </source>
</evidence>
<keyword evidence="2" id="KW-0201">Cytochrome c-type biogenesis</keyword>
<keyword evidence="4" id="KW-0676">Redox-active center</keyword>